<reference evidence="2" key="1">
    <citation type="journal article" date="2019" name="Int. J. Syst. Evol. Microbiol.">
        <title>The Global Catalogue of Microorganisms (GCM) 10K type strain sequencing project: providing services to taxonomists for standard genome sequencing and annotation.</title>
        <authorList>
            <consortium name="The Broad Institute Genomics Platform"/>
            <consortium name="The Broad Institute Genome Sequencing Center for Infectious Disease"/>
            <person name="Wu L."/>
            <person name="Ma J."/>
        </authorList>
    </citation>
    <scope>NUCLEOTIDE SEQUENCE [LARGE SCALE GENOMIC DNA]</scope>
    <source>
        <strain evidence="2">CCUG 61484</strain>
    </source>
</reference>
<gene>
    <name evidence="1" type="ORF">ACFQZX_07880</name>
</gene>
<evidence type="ECO:0000313" key="2">
    <source>
        <dbReference type="Proteomes" id="UP001597010"/>
    </source>
</evidence>
<accession>A0ABW3ATC9</accession>
<evidence type="ECO:0008006" key="3">
    <source>
        <dbReference type="Google" id="ProtNLM"/>
    </source>
</evidence>
<evidence type="ECO:0000313" key="1">
    <source>
        <dbReference type="EMBL" id="MFD0793534.1"/>
    </source>
</evidence>
<keyword evidence="2" id="KW-1185">Reference proteome</keyword>
<dbReference type="EMBL" id="JBHTHZ010000003">
    <property type="protein sequence ID" value="MFD0793534.1"/>
    <property type="molecule type" value="Genomic_DNA"/>
</dbReference>
<dbReference type="Proteomes" id="UP001597010">
    <property type="component" value="Unassembled WGS sequence"/>
</dbReference>
<proteinExistence type="predicted"/>
<sequence length="164" mass="19264">MSKLLKYIFLLFTVLATTGYESFAQVSNFRSTTKSQLTPEARARRVKVQKKLVAARNRFISQQLSLTDDESRKFWPVYNRYQEELTAVKILKRLNNSSASTNGTEQIDKEIEYDRQLVEIRKKYRDEFLKILSPEKVSELYKSESEFNHELIKQLSERSVRAGN</sequence>
<comment type="caution">
    <text evidence="1">The sequence shown here is derived from an EMBL/GenBank/DDBJ whole genome shotgun (WGS) entry which is preliminary data.</text>
</comment>
<dbReference type="RefSeq" id="WP_377113436.1">
    <property type="nucleotide sequence ID" value="NZ_JBHTHZ010000003.1"/>
</dbReference>
<organism evidence="1 2">
    <name type="scientific">Mucilaginibacter litoreus</name>
    <dbReference type="NCBI Taxonomy" id="1048221"/>
    <lineage>
        <taxon>Bacteria</taxon>
        <taxon>Pseudomonadati</taxon>
        <taxon>Bacteroidota</taxon>
        <taxon>Sphingobacteriia</taxon>
        <taxon>Sphingobacteriales</taxon>
        <taxon>Sphingobacteriaceae</taxon>
        <taxon>Mucilaginibacter</taxon>
    </lineage>
</organism>
<protein>
    <recommendedName>
        <fullName evidence="3">Transcriptional regulator</fullName>
    </recommendedName>
</protein>
<name>A0ABW3ATC9_9SPHI</name>